<keyword evidence="4" id="KW-0521">NADP</keyword>
<evidence type="ECO:0008006" key="10">
    <source>
        <dbReference type="Google" id="ProtNLM"/>
    </source>
</evidence>
<dbReference type="InterPro" id="IPR036188">
    <property type="entry name" value="FAD/NAD-bd_sf"/>
</dbReference>
<keyword evidence="2" id="KW-0285">Flavoprotein</keyword>
<sequence>MSTSYLPERASTLVIGGGPAGLVSLKYAVEYGEKWNQGEEPILVEMESEIGGTFRWRGYENAELVSSKQLTCFSDFRYPLSAPDHPSLPNFVRYLNSYASHFGITPYIHTSTKVISLRKVPSDDGFKHLATLQRLDGNKEPIGESTEVLAKRVIITTGLHVTPNIPIIPGLNSEPKSKNAPEWIHSSSYKSRSQLKGKEILVLGAGETGMDIAYESIMANYPMSNDDDRKDKEYDNDNDNTSLDDNTETEKKKVWIGIRNGFLSFPKVLNNFKVLGFSFNGNLPIDGLITNLFEDVYVHKWISQSHLRWFISDLIIKRVLWLLTGTMAGCNQWCGELPPEKQGRAYVFLNKSAKAMQFINQPYYNLSSIHKKFAHYIDPPKPKGNPKIDIVPFPKKFDQDTGIAIFDKPPKHRSKEIAWKNQICKPDLVVLCTGYKQNWDWLSEDYPKGPEQCEIRGVCSEKDLSVAFIGFVRPGVGAIPPISEMQTQLFQLLSQNKIPIPTSPETYHLLHSPTSRIQYGVDHSTYMSTLSKDIGSSPGLLELWRKYGWFVLFVYCFGAAFPTFYRLTGPFKSEKAKGIVETELWETIQRRGLLGNIFMGVIPMAFYAVINITAYLIEKTWLYTAPLFGLPPPPDNIMPKSHQKKVELL</sequence>
<keyword evidence="7" id="KW-0812">Transmembrane</keyword>
<accession>A0AAX4K0J0</accession>
<dbReference type="Proteomes" id="UP001355207">
    <property type="component" value="Chromosome 7"/>
</dbReference>
<evidence type="ECO:0000256" key="7">
    <source>
        <dbReference type="SAM" id="Phobius"/>
    </source>
</evidence>
<feature type="transmembrane region" description="Helical" evidence="7">
    <location>
        <begin position="547"/>
        <end position="567"/>
    </location>
</feature>
<feature type="transmembrane region" description="Helical" evidence="7">
    <location>
        <begin position="593"/>
        <end position="617"/>
    </location>
</feature>
<dbReference type="GO" id="GO:0050661">
    <property type="term" value="F:NADP binding"/>
    <property type="evidence" value="ECO:0007669"/>
    <property type="project" value="InterPro"/>
</dbReference>
<dbReference type="AlphaFoldDB" id="A0AAX4K0J0"/>
<dbReference type="GeneID" id="91095963"/>
<keyword evidence="3" id="KW-0274">FAD</keyword>
<gene>
    <name evidence="8" type="ORF">L201_005293</name>
</gene>
<evidence type="ECO:0000256" key="1">
    <source>
        <dbReference type="ARBA" id="ARBA00009183"/>
    </source>
</evidence>
<dbReference type="PANTHER" id="PTHR23023">
    <property type="entry name" value="DIMETHYLANILINE MONOOXYGENASE"/>
    <property type="match status" value="1"/>
</dbReference>
<comment type="similarity">
    <text evidence="1">Belongs to the FMO family.</text>
</comment>
<evidence type="ECO:0000256" key="2">
    <source>
        <dbReference type="ARBA" id="ARBA00022630"/>
    </source>
</evidence>
<keyword evidence="7" id="KW-0472">Membrane</keyword>
<evidence type="ECO:0000256" key="5">
    <source>
        <dbReference type="ARBA" id="ARBA00023002"/>
    </source>
</evidence>
<feature type="compositionally biased region" description="Basic and acidic residues" evidence="6">
    <location>
        <begin position="226"/>
        <end position="235"/>
    </location>
</feature>
<dbReference type="RefSeq" id="XP_066077123.1">
    <property type="nucleotide sequence ID" value="XM_066221026.1"/>
</dbReference>
<dbReference type="PRINTS" id="PR00370">
    <property type="entry name" value="FMOXYGENASE"/>
</dbReference>
<dbReference type="Gene3D" id="3.50.50.60">
    <property type="entry name" value="FAD/NAD(P)-binding domain"/>
    <property type="match status" value="1"/>
</dbReference>
<dbReference type="InterPro" id="IPR050346">
    <property type="entry name" value="FMO-like"/>
</dbReference>
<organism evidence="8 9">
    <name type="scientific">Kwoniella dendrophila CBS 6074</name>
    <dbReference type="NCBI Taxonomy" id="1295534"/>
    <lineage>
        <taxon>Eukaryota</taxon>
        <taxon>Fungi</taxon>
        <taxon>Dikarya</taxon>
        <taxon>Basidiomycota</taxon>
        <taxon>Agaricomycotina</taxon>
        <taxon>Tremellomycetes</taxon>
        <taxon>Tremellales</taxon>
        <taxon>Cryptococcaceae</taxon>
        <taxon>Kwoniella</taxon>
    </lineage>
</organism>
<dbReference type="GO" id="GO:0004499">
    <property type="term" value="F:N,N-dimethylaniline monooxygenase activity"/>
    <property type="evidence" value="ECO:0007669"/>
    <property type="project" value="InterPro"/>
</dbReference>
<keyword evidence="5" id="KW-0560">Oxidoreductase</keyword>
<evidence type="ECO:0000256" key="4">
    <source>
        <dbReference type="ARBA" id="ARBA00022857"/>
    </source>
</evidence>
<keyword evidence="9" id="KW-1185">Reference proteome</keyword>
<dbReference type="InterPro" id="IPR000960">
    <property type="entry name" value="Flavin_mOase"/>
</dbReference>
<evidence type="ECO:0000256" key="6">
    <source>
        <dbReference type="SAM" id="MobiDB-lite"/>
    </source>
</evidence>
<keyword evidence="7" id="KW-1133">Transmembrane helix</keyword>
<dbReference type="Pfam" id="PF00743">
    <property type="entry name" value="FMO-like"/>
    <property type="match status" value="1"/>
</dbReference>
<evidence type="ECO:0000256" key="3">
    <source>
        <dbReference type="ARBA" id="ARBA00022827"/>
    </source>
</evidence>
<proteinExistence type="inferred from homology"/>
<dbReference type="InterPro" id="IPR020946">
    <property type="entry name" value="Flavin_mOase-like"/>
</dbReference>
<feature type="region of interest" description="Disordered" evidence="6">
    <location>
        <begin position="225"/>
        <end position="246"/>
    </location>
</feature>
<evidence type="ECO:0000313" key="9">
    <source>
        <dbReference type="Proteomes" id="UP001355207"/>
    </source>
</evidence>
<protein>
    <recommendedName>
        <fullName evidence="10">Dimethylaniline monooxygenase</fullName>
    </recommendedName>
</protein>
<dbReference type="EMBL" id="CP144104">
    <property type="protein sequence ID" value="WWC90360.1"/>
    <property type="molecule type" value="Genomic_DNA"/>
</dbReference>
<dbReference type="SUPFAM" id="SSF51905">
    <property type="entry name" value="FAD/NAD(P)-binding domain"/>
    <property type="match status" value="1"/>
</dbReference>
<name>A0AAX4K0J0_9TREE</name>
<dbReference type="PIRSF" id="PIRSF000332">
    <property type="entry name" value="FMO"/>
    <property type="match status" value="1"/>
</dbReference>
<evidence type="ECO:0000313" key="8">
    <source>
        <dbReference type="EMBL" id="WWC90360.1"/>
    </source>
</evidence>
<reference evidence="8 9" key="1">
    <citation type="submission" date="2024-01" db="EMBL/GenBank/DDBJ databases">
        <title>Comparative genomics of Cryptococcus and Kwoniella reveals pathogenesis evolution and contrasting modes of karyotype evolution via chromosome fusion or intercentromeric recombination.</title>
        <authorList>
            <person name="Coelho M.A."/>
            <person name="David-Palma M."/>
            <person name="Shea T."/>
            <person name="Bowers K."/>
            <person name="McGinley-Smith S."/>
            <person name="Mohammad A.W."/>
            <person name="Gnirke A."/>
            <person name="Yurkov A.M."/>
            <person name="Nowrousian M."/>
            <person name="Sun S."/>
            <person name="Cuomo C.A."/>
            <person name="Heitman J."/>
        </authorList>
    </citation>
    <scope>NUCLEOTIDE SEQUENCE [LARGE SCALE GENOMIC DNA]</scope>
    <source>
        <strain evidence="8 9">CBS 6074</strain>
    </source>
</reference>
<dbReference type="GO" id="GO:0050660">
    <property type="term" value="F:flavin adenine dinucleotide binding"/>
    <property type="evidence" value="ECO:0007669"/>
    <property type="project" value="InterPro"/>
</dbReference>